<dbReference type="AlphaFoldDB" id="A0AA39C561"/>
<dbReference type="PANTHER" id="PTHR13318">
    <property type="entry name" value="PARTNER OF PAIRED, ISOFORM B-RELATED"/>
    <property type="match status" value="1"/>
</dbReference>
<organism evidence="5 6">
    <name type="scientific">Microctonus aethiopoides</name>
    <dbReference type="NCBI Taxonomy" id="144406"/>
    <lineage>
        <taxon>Eukaryota</taxon>
        <taxon>Metazoa</taxon>
        <taxon>Ecdysozoa</taxon>
        <taxon>Arthropoda</taxon>
        <taxon>Hexapoda</taxon>
        <taxon>Insecta</taxon>
        <taxon>Pterygota</taxon>
        <taxon>Neoptera</taxon>
        <taxon>Endopterygota</taxon>
        <taxon>Hymenoptera</taxon>
        <taxon>Apocrita</taxon>
        <taxon>Ichneumonoidea</taxon>
        <taxon>Braconidae</taxon>
        <taxon>Euphorinae</taxon>
        <taxon>Microctonus</taxon>
    </lineage>
</organism>
<name>A0AA39C561_9HYME</name>
<gene>
    <name evidence="5" type="ORF">PV328_011352</name>
</gene>
<keyword evidence="1" id="KW-0833">Ubl conjugation pathway</keyword>
<evidence type="ECO:0008006" key="7">
    <source>
        <dbReference type="Google" id="ProtNLM"/>
    </source>
</evidence>
<dbReference type="InterPro" id="IPR032675">
    <property type="entry name" value="LRR_dom_sf"/>
</dbReference>
<reference evidence="5" key="1">
    <citation type="journal article" date="2023" name="bioRxiv">
        <title>Scaffold-level genome assemblies of two parasitoid biocontrol wasps reveal the parthenogenesis mechanism and an associated novel virus.</title>
        <authorList>
            <person name="Inwood S."/>
            <person name="Skelly J."/>
            <person name="Guhlin J."/>
            <person name="Harrop T."/>
            <person name="Goldson S."/>
            <person name="Dearden P."/>
        </authorList>
    </citation>
    <scope>NUCLEOTIDE SEQUENCE</scope>
    <source>
        <strain evidence="5">Irish</strain>
        <tissue evidence="5">Whole body</tissue>
    </source>
</reference>
<dbReference type="GO" id="GO:0031146">
    <property type="term" value="P:SCF-dependent proteasomal ubiquitin-dependent protein catabolic process"/>
    <property type="evidence" value="ECO:0007669"/>
    <property type="project" value="TreeGrafter"/>
</dbReference>
<dbReference type="SUPFAM" id="SSF52047">
    <property type="entry name" value="RNI-like"/>
    <property type="match status" value="1"/>
</dbReference>
<dbReference type="EMBL" id="JAQQBS010001425">
    <property type="protein sequence ID" value="KAK0157640.1"/>
    <property type="molecule type" value="Genomic_DNA"/>
</dbReference>
<protein>
    <recommendedName>
        <fullName evidence="7">F-box domain-containing protein</fullName>
    </recommendedName>
</protein>
<dbReference type="InterPro" id="IPR036047">
    <property type="entry name" value="F-box-like_dom_sf"/>
</dbReference>
<evidence type="ECO:0000256" key="2">
    <source>
        <dbReference type="SAM" id="Coils"/>
    </source>
</evidence>
<feature type="domain" description="F-box/LRR-repeat protein 15-like leucin rich repeat" evidence="4">
    <location>
        <begin position="278"/>
        <end position="418"/>
    </location>
</feature>
<feature type="domain" description="F-box" evidence="3">
    <location>
        <begin position="28"/>
        <end position="66"/>
    </location>
</feature>
<evidence type="ECO:0000259" key="3">
    <source>
        <dbReference type="Pfam" id="PF00646"/>
    </source>
</evidence>
<reference evidence="5" key="2">
    <citation type="submission" date="2023-03" db="EMBL/GenBank/DDBJ databases">
        <authorList>
            <person name="Inwood S.N."/>
            <person name="Skelly J.G."/>
            <person name="Guhlin J."/>
            <person name="Harrop T.W.R."/>
            <person name="Goldson S.G."/>
            <person name="Dearden P.K."/>
        </authorList>
    </citation>
    <scope>NUCLEOTIDE SEQUENCE</scope>
    <source>
        <strain evidence="5">Irish</strain>
        <tissue evidence="5">Whole body</tissue>
    </source>
</reference>
<feature type="coiled-coil region" evidence="2">
    <location>
        <begin position="48"/>
        <end position="82"/>
    </location>
</feature>
<accession>A0AA39C561</accession>
<dbReference type="SUPFAM" id="SSF81383">
    <property type="entry name" value="F-box domain"/>
    <property type="match status" value="1"/>
</dbReference>
<dbReference type="Pfam" id="PF00646">
    <property type="entry name" value="F-box"/>
    <property type="match status" value="1"/>
</dbReference>
<dbReference type="InterPro" id="IPR057207">
    <property type="entry name" value="FBXL15_LRR"/>
</dbReference>
<proteinExistence type="predicted"/>
<evidence type="ECO:0000259" key="4">
    <source>
        <dbReference type="Pfam" id="PF25372"/>
    </source>
</evidence>
<keyword evidence="6" id="KW-1185">Reference proteome</keyword>
<dbReference type="Pfam" id="PF25372">
    <property type="entry name" value="DUF7885"/>
    <property type="match status" value="1"/>
</dbReference>
<evidence type="ECO:0000313" key="5">
    <source>
        <dbReference type="EMBL" id="KAK0157640.1"/>
    </source>
</evidence>
<dbReference type="GO" id="GO:0019005">
    <property type="term" value="C:SCF ubiquitin ligase complex"/>
    <property type="evidence" value="ECO:0007669"/>
    <property type="project" value="TreeGrafter"/>
</dbReference>
<dbReference type="InterPro" id="IPR006553">
    <property type="entry name" value="Leu-rich_rpt_Cys-con_subtyp"/>
</dbReference>
<dbReference type="Gene3D" id="3.80.10.10">
    <property type="entry name" value="Ribonuclease Inhibitor"/>
    <property type="match status" value="3"/>
</dbReference>
<evidence type="ECO:0000256" key="1">
    <source>
        <dbReference type="ARBA" id="ARBA00022786"/>
    </source>
</evidence>
<dbReference type="InterPro" id="IPR001810">
    <property type="entry name" value="F-box_dom"/>
</dbReference>
<dbReference type="Proteomes" id="UP001168990">
    <property type="component" value="Unassembled WGS sequence"/>
</dbReference>
<sequence length="452" mass="51730">MTTNNYDDINTNPKRIKLSETDVDNSLINDLNDDCLLDIFSWLSIVDIIQAEKVCERWKRLCQQLRKAVESLECKNKKWKLEKKYFGKKVHEGMCINDLTNILQSCGSFIKYFRIITLKPFDYSSKDYTSPLTIVPQLCTNLVEINIETINSPSPIEIRTLANNCTELKKISLGQFNKELEKDLSLLLSNNKKLTYFSLSHECGLNNMTGEFLEYISGDTIEEIHIRRSERAKLDYFISALKKFKHLRSFTYGPNGFFNDAMMKTIGNTKSLIYLSTILALYKSPSSINYLANLVNLKELILSCNNQLQDDNLKNISNCCKQLEILEINFCYTITDQGIESISNLKKLRILKMDGLYVTDKPIGSLPDSLEILTCFGCEKIEDNGVIKLIKRASNLKQLNLSLCSITNMTIYAAIEATSKRTNNIILEMNIDETITNSSKITKKSPFLKIYK</sequence>
<keyword evidence="2" id="KW-0175">Coiled coil</keyword>
<evidence type="ECO:0000313" key="6">
    <source>
        <dbReference type="Proteomes" id="UP001168990"/>
    </source>
</evidence>
<comment type="caution">
    <text evidence="5">The sequence shown here is derived from an EMBL/GenBank/DDBJ whole genome shotgun (WGS) entry which is preliminary data.</text>
</comment>
<dbReference type="SMART" id="SM00367">
    <property type="entry name" value="LRR_CC"/>
    <property type="match status" value="4"/>
</dbReference>